<proteinExistence type="predicted"/>
<gene>
    <name evidence="1" type="primary">sinI</name>
    <name evidence="1" type="ORF">AWH56_006160</name>
</gene>
<keyword evidence="1" id="KW-0238">DNA-binding</keyword>
<protein>
    <submittedName>
        <fullName evidence="1">DNA-binding anti-repressor SinI</fullName>
    </submittedName>
</protein>
<dbReference type="PROSITE" id="PS51500">
    <property type="entry name" value="SIN"/>
    <property type="match status" value="1"/>
</dbReference>
<accession>A0A7S7LCJ8</accession>
<dbReference type="AlphaFoldDB" id="A0A7S7LCJ8"/>
<dbReference type="InterPro" id="IPR010981">
    <property type="entry name" value="SinR/SinI_dimer_dom"/>
</dbReference>
<evidence type="ECO:0000313" key="2">
    <source>
        <dbReference type="Proteomes" id="UP000180175"/>
    </source>
</evidence>
<name>A0A7S7LCJ8_9BACI</name>
<evidence type="ECO:0000313" key="1">
    <source>
        <dbReference type="EMBL" id="QOY38507.2"/>
    </source>
</evidence>
<dbReference type="GO" id="GO:0046983">
    <property type="term" value="F:protein dimerization activity"/>
    <property type="evidence" value="ECO:0007669"/>
    <property type="project" value="InterPro"/>
</dbReference>
<dbReference type="InterPro" id="IPR036281">
    <property type="entry name" value="SinR/SinI_dimer_dom_sf"/>
</dbReference>
<organism evidence="1 2">
    <name type="scientific">Anaerobacillus isosaccharinicus</name>
    <dbReference type="NCBI Taxonomy" id="1532552"/>
    <lineage>
        <taxon>Bacteria</taxon>
        <taxon>Bacillati</taxon>
        <taxon>Bacillota</taxon>
        <taxon>Bacilli</taxon>
        <taxon>Bacillales</taxon>
        <taxon>Bacillaceae</taxon>
        <taxon>Anaerobacillus</taxon>
    </lineage>
</organism>
<dbReference type="GO" id="GO:0006355">
    <property type="term" value="P:regulation of DNA-templated transcription"/>
    <property type="evidence" value="ECO:0007669"/>
    <property type="project" value="InterPro"/>
</dbReference>
<dbReference type="KEGG" id="aia:AWH56_006160"/>
<dbReference type="EMBL" id="CP063356">
    <property type="protein sequence ID" value="QOY38507.2"/>
    <property type="molecule type" value="Genomic_DNA"/>
</dbReference>
<sequence length="58" mass="6781">MKKAMKEMLDQEWIELMLCAKQMGLTIVEIELFLRNSSKIKTNEDLNLNHDLSETKAL</sequence>
<keyword evidence="2" id="KW-1185">Reference proteome</keyword>
<dbReference type="Proteomes" id="UP000180175">
    <property type="component" value="Chromosome"/>
</dbReference>
<dbReference type="SUPFAM" id="SSF47406">
    <property type="entry name" value="SinR repressor dimerisation domain-like"/>
    <property type="match status" value="1"/>
</dbReference>
<reference evidence="1 2" key="1">
    <citation type="journal article" date="2017" name="Genome Announc.">
        <title>Draft Genome Sequences of Four Alkaliphilic Bacteria Belonging to the Anaerobacillus Genus.</title>
        <authorList>
            <person name="Bassil N.M."/>
            <person name="Lloyd J.R."/>
        </authorList>
    </citation>
    <scope>NUCLEOTIDE SEQUENCE [LARGE SCALE GENOMIC DNA]</scope>
    <source>
        <strain evidence="1 2">NB2006</strain>
    </source>
</reference>
<reference evidence="1 2" key="2">
    <citation type="journal article" date="2019" name="Int. J. Syst. Evol. Microbiol.">
        <title>Anaerobacillus isosaccharinicus sp. nov., an alkaliphilic bacterium which degrades isosaccharinic acid.</title>
        <authorList>
            <person name="Bassil N.M."/>
            <person name="Lloyd J.R."/>
        </authorList>
    </citation>
    <scope>NUCLEOTIDE SEQUENCE [LARGE SCALE GENOMIC DNA]</scope>
    <source>
        <strain evidence="1 2">NB2006</strain>
    </source>
</reference>
<dbReference type="OrthoDB" id="2913333at2"/>
<dbReference type="Pfam" id="PF08671">
    <property type="entry name" value="SinI"/>
    <property type="match status" value="1"/>
</dbReference>